<organism evidence="3 4">
    <name type="scientific">Pontivivens insulae</name>
    <dbReference type="NCBI Taxonomy" id="1639689"/>
    <lineage>
        <taxon>Bacteria</taxon>
        <taxon>Pseudomonadati</taxon>
        <taxon>Pseudomonadota</taxon>
        <taxon>Alphaproteobacteria</taxon>
        <taxon>Rhodobacterales</taxon>
        <taxon>Paracoccaceae</taxon>
        <taxon>Pontivivens</taxon>
    </lineage>
</organism>
<dbReference type="PANTHER" id="PTHR35526:SF3">
    <property type="entry name" value="ANTI-SIGMA-F FACTOR RSBW"/>
    <property type="match status" value="1"/>
</dbReference>
<evidence type="ECO:0000313" key="4">
    <source>
        <dbReference type="Proteomes" id="UP000244932"/>
    </source>
</evidence>
<dbReference type="SUPFAM" id="SSF55874">
    <property type="entry name" value="ATPase domain of HSP90 chaperone/DNA topoisomerase II/histidine kinase"/>
    <property type="match status" value="1"/>
</dbReference>
<proteinExistence type="predicted"/>
<name>A0A2R8A6Q9_9RHOB</name>
<dbReference type="AlphaFoldDB" id="A0A2R8A6Q9"/>
<dbReference type="CDD" id="cd16936">
    <property type="entry name" value="HATPase_RsbW-like"/>
    <property type="match status" value="1"/>
</dbReference>
<accession>A0A2R8A6Q9</accession>
<dbReference type="Pfam" id="PF13581">
    <property type="entry name" value="HATPase_c_2"/>
    <property type="match status" value="1"/>
</dbReference>
<dbReference type="InterPro" id="IPR036890">
    <property type="entry name" value="HATPase_C_sf"/>
</dbReference>
<keyword evidence="1" id="KW-0723">Serine/threonine-protein kinase</keyword>
<dbReference type="EC" id="2.7.11.1" evidence="3"/>
<keyword evidence="3" id="KW-0418">Kinase</keyword>
<dbReference type="GO" id="GO:0004674">
    <property type="term" value="F:protein serine/threonine kinase activity"/>
    <property type="evidence" value="ECO:0007669"/>
    <property type="project" value="UniProtKB-KW"/>
</dbReference>
<sequence>MAPELGAIDAVLARVRQVAAHALPPSRAGDVEIALAELLANTVRYAVHEGVLAPSIQIEIAQGEDALRIAVTDRGEAQPSDLYDDVPDLQDIDPLAESGRGVPLILAMADRVRVTPRPGANRTELSFLRKVTR</sequence>
<gene>
    <name evidence="3" type="primary">rsbW</name>
    <name evidence="3" type="ORF">POI8812_00226</name>
</gene>
<dbReference type="Proteomes" id="UP000244932">
    <property type="component" value="Unassembled WGS sequence"/>
</dbReference>
<dbReference type="PANTHER" id="PTHR35526">
    <property type="entry name" value="ANTI-SIGMA-F FACTOR RSBW-RELATED"/>
    <property type="match status" value="1"/>
</dbReference>
<evidence type="ECO:0000256" key="1">
    <source>
        <dbReference type="ARBA" id="ARBA00022527"/>
    </source>
</evidence>
<reference evidence="3 4" key="1">
    <citation type="submission" date="2018-03" db="EMBL/GenBank/DDBJ databases">
        <authorList>
            <person name="Keele B.F."/>
        </authorList>
    </citation>
    <scope>NUCLEOTIDE SEQUENCE [LARGE SCALE GENOMIC DNA]</scope>
    <source>
        <strain evidence="3 4">CeCT 8812</strain>
    </source>
</reference>
<dbReference type="Gene3D" id="3.30.565.10">
    <property type="entry name" value="Histidine kinase-like ATPase, C-terminal domain"/>
    <property type="match status" value="1"/>
</dbReference>
<feature type="domain" description="Histidine kinase/HSP90-like ATPase" evidence="2">
    <location>
        <begin position="4"/>
        <end position="125"/>
    </location>
</feature>
<evidence type="ECO:0000313" key="3">
    <source>
        <dbReference type="EMBL" id="SPF27931.1"/>
    </source>
</evidence>
<dbReference type="InterPro" id="IPR050267">
    <property type="entry name" value="Anti-sigma-factor_SerPK"/>
</dbReference>
<protein>
    <submittedName>
        <fullName evidence="3">Serine-protein kinase RsbW</fullName>
        <ecNumber evidence="3">2.7.11.1</ecNumber>
    </submittedName>
</protein>
<dbReference type="RefSeq" id="WP_108780690.1">
    <property type="nucleotide sequence ID" value="NZ_OMKW01000001.1"/>
</dbReference>
<dbReference type="InterPro" id="IPR003594">
    <property type="entry name" value="HATPase_dom"/>
</dbReference>
<keyword evidence="4" id="KW-1185">Reference proteome</keyword>
<dbReference type="OrthoDB" id="7507932at2"/>
<evidence type="ECO:0000259" key="2">
    <source>
        <dbReference type="Pfam" id="PF13581"/>
    </source>
</evidence>
<keyword evidence="3" id="KW-0808">Transferase</keyword>
<dbReference type="EMBL" id="OMKW01000001">
    <property type="protein sequence ID" value="SPF27931.1"/>
    <property type="molecule type" value="Genomic_DNA"/>
</dbReference>